<evidence type="ECO:0000256" key="1">
    <source>
        <dbReference type="SAM" id="Phobius"/>
    </source>
</evidence>
<accession>A0A7Z2G8B6</accession>
<feature type="transmembrane region" description="Helical" evidence="1">
    <location>
        <begin position="188"/>
        <end position="204"/>
    </location>
</feature>
<gene>
    <name evidence="2" type="ORF">FAZ97_18420</name>
</gene>
<dbReference type="PANTHER" id="PTHR34368">
    <property type="entry name" value="OS01G0962200 PROTEIN"/>
    <property type="match status" value="1"/>
</dbReference>
<keyword evidence="1" id="KW-0812">Transmembrane</keyword>
<feature type="transmembrane region" description="Helical" evidence="1">
    <location>
        <begin position="163"/>
        <end position="181"/>
    </location>
</feature>
<feature type="transmembrane region" description="Helical" evidence="1">
    <location>
        <begin position="81"/>
        <end position="103"/>
    </location>
</feature>
<reference evidence="2 3" key="1">
    <citation type="submission" date="2019-12" db="EMBL/GenBank/DDBJ databases">
        <title>Paraburkholderia acidiphila 7Q-K02 sp. nov and Paraburkholderia acidisoli DHF22 sp. nov., two strains isolated from forest soil.</title>
        <authorList>
            <person name="Gao Z."/>
            <person name="Qiu L."/>
        </authorList>
    </citation>
    <scope>NUCLEOTIDE SEQUENCE [LARGE SCALE GENOMIC DNA]</scope>
    <source>
        <strain evidence="2 3">7Q-K02</strain>
    </source>
</reference>
<organism evidence="2 3">
    <name type="scientific">Paraburkholderia acidiphila</name>
    <dbReference type="NCBI Taxonomy" id="2571747"/>
    <lineage>
        <taxon>Bacteria</taxon>
        <taxon>Pseudomonadati</taxon>
        <taxon>Pseudomonadota</taxon>
        <taxon>Betaproteobacteria</taxon>
        <taxon>Burkholderiales</taxon>
        <taxon>Burkholderiaceae</taxon>
        <taxon>Paraburkholderia</taxon>
    </lineage>
</organism>
<dbReference type="PANTHER" id="PTHR34368:SF1">
    <property type="entry name" value="OS01G0962200 PROTEIN"/>
    <property type="match status" value="1"/>
</dbReference>
<dbReference type="AlphaFoldDB" id="A0A7Z2G8B6"/>
<dbReference type="RefSeq" id="WP_158759875.1">
    <property type="nucleotide sequence ID" value="NZ_CP046910.1"/>
</dbReference>
<dbReference type="OrthoDB" id="6088058at2"/>
<feature type="transmembrane region" description="Helical" evidence="1">
    <location>
        <begin position="138"/>
        <end position="157"/>
    </location>
</feature>
<sequence length="264" mass="28621">MNIPRLLLGSILLFVAGTVLQLLWPLAQPASYHRFADQRALGVIPHAADVLSNLVILAGGIACLGWARQNAYRQRPQPPKFPGMVVAGFGLVLTAIGSAYYHWAPSDATLVWDRLPMTIVFAGILAMLWTSHTGQRVGWVPLLIMVAVSLGTIAYWLALDSLWPYAILQFGGLMFIVGLTLTRKVDSVLGWTMVIVFYGVAKIFESLDWQVWELTHHVIAGHAIKHVSSGLAGAALILVANAAPRFAAGTVASRAAIDHSRTPR</sequence>
<keyword evidence="3" id="KW-1185">Reference proteome</keyword>
<keyword evidence="1" id="KW-0472">Membrane</keyword>
<proteinExistence type="predicted"/>
<keyword evidence="1" id="KW-1133">Transmembrane helix</keyword>
<feature type="transmembrane region" description="Helical" evidence="1">
    <location>
        <begin position="115"/>
        <end position="131"/>
    </location>
</feature>
<feature type="transmembrane region" description="Helical" evidence="1">
    <location>
        <begin position="53"/>
        <end position="69"/>
    </location>
</feature>
<name>A0A7Z2G8B6_9BURK</name>
<dbReference type="Proteomes" id="UP000434209">
    <property type="component" value="Chromosome 2"/>
</dbReference>
<evidence type="ECO:0000313" key="2">
    <source>
        <dbReference type="EMBL" id="QGZ56924.1"/>
    </source>
</evidence>
<dbReference type="EMBL" id="CP046910">
    <property type="protein sequence ID" value="QGZ56924.1"/>
    <property type="molecule type" value="Genomic_DNA"/>
</dbReference>
<evidence type="ECO:0000313" key="3">
    <source>
        <dbReference type="Proteomes" id="UP000434209"/>
    </source>
</evidence>
<dbReference type="KEGG" id="pacp:FAZ97_18420"/>
<evidence type="ECO:0008006" key="4">
    <source>
        <dbReference type="Google" id="ProtNLM"/>
    </source>
</evidence>
<protein>
    <recommendedName>
        <fullName evidence="4">Ceramidase</fullName>
    </recommendedName>
</protein>